<dbReference type="InterPro" id="IPR036860">
    <property type="entry name" value="SH2_dom_sf"/>
</dbReference>
<dbReference type="CDD" id="cd00173">
    <property type="entry name" value="SH2"/>
    <property type="match status" value="1"/>
</dbReference>
<dbReference type="Gene3D" id="3.30.505.10">
    <property type="entry name" value="SH2 domain"/>
    <property type="match status" value="1"/>
</dbReference>
<feature type="region of interest" description="Disordered" evidence="2">
    <location>
        <begin position="164"/>
        <end position="194"/>
    </location>
</feature>
<evidence type="ECO:0000313" key="5">
    <source>
        <dbReference type="Proteomes" id="UP001367676"/>
    </source>
</evidence>
<dbReference type="Proteomes" id="UP001367676">
    <property type="component" value="Unassembled WGS sequence"/>
</dbReference>
<evidence type="ECO:0000256" key="2">
    <source>
        <dbReference type="SAM" id="MobiDB-lite"/>
    </source>
</evidence>
<keyword evidence="1" id="KW-0727">SH2 domain</keyword>
<accession>A0AAN9T6N0</accession>
<dbReference type="PRINTS" id="PR00401">
    <property type="entry name" value="SH2DOMAIN"/>
</dbReference>
<dbReference type="AlphaFoldDB" id="A0AAN9T6N0"/>
<feature type="domain" description="SH2" evidence="3">
    <location>
        <begin position="210"/>
        <end position="309"/>
    </location>
</feature>
<dbReference type="InterPro" id="IPR000980">
    <property type="entry name" value="SH2"/>
</dbReference>
<comment type="caution">
    <text evidence="4">The sequence shown here is derived from an EMBL/GenBank/DDBJ whole genome shotgun (WGS) entry which is preliminary data.</text>
</comment>
<reference evidence="4 5" key="1">
    <citation type="submission" date="2024-03" db="EMBL/GenBank/DDBJ databases">
        <title>Adaptation during the transition from Ophiocordyceps entomopathogen to insect associate is accompanied by gene loss and intensified selection.</title>
        <authorList>
            <person name="Ward C.M."/>
            <person name="Onetto C.A."/>
            <person name="Borneman A.R."/>
        </authorList>
    </citation>
    <scope>NUCLEOTIDE SEQUENCE [LARGE SCALE GENOMIC DNA]</scope>
    <source>
        <strain evidence="4">AWRI1</strain>
        <tissue evidence="4">Single Adult Female</tissue>
    </source>
</reference>
<feature type="compositionally biased region" description="Polar residues" evidence="2">
    <location>
        <begin position="164"/>
        <end position="175"/>
    </location>
</feature>
<sequence length="343" mass="38073">MSKSMENVELRSATYSDKFLQQKPCSIPGLRVLENSSPGSNQSTPTSDESNSPTELNIYKRLLEKPPLIKRVPTCIKDLLQDSEGFPSTRPTPEGCLSFHKESSTISPATKRRNKAADVFSLRNLTTCTSSPYSHVSENNCNSSDTKTLPSTCKMATLKRHNISGSNVGSLSKITTAPPPPPPPPPPLPPERADSLIKPREENELKSAPWFQAGIPREITLEVLSQEPVGAFMVRESTTKSGCYALSLRVPKEYHPRGIAHYLIIRTNKGYKIKGFTKEFSTLTALITHHSVMQELLPCPLSLSRYNPSFTKSDTNKDFEDIDSDPDYNTLADFRKMMADLNV</sequence>
<evidence type="ECO:0000259" key="3">
    <source>
        <dbReference type="PROSITE" id="PS50001"/>
    </source>
</evidence>
<dbReference type="EMBL" id="JBBCAQ010000037">
    <property type="protein sequence ID" value="KAK7574129.1"/>
    <property type="molecule type" value="Genomic_DNA"/>
</dbReference>
<protein>
    <recommendedName>
        <fullName evidence="3">SH2 domain-containing protein</fullName>
    </recommendedName>
</protein>
<keyword evidence="5" id="KW-1185">Reference proteome</keyword>
<feature type="compositionally biased region" description="Polar residues" evidence="2">
    <location>
        <begin position="34"/>
        <end position="54"/>
    </location>
</feature>
<name>A0AAN9T6N0_9HEMI</name>
<dbReference type="PANTHER" id="PTHR15832:SF2">
    <property type="entry name" value="SH2 DOMAIN-CONTAINING PROTEIN"/>
    <property type="match status" value="1"/>
</dbReference>
<gene>
    <name evidence="4" type="ORF">V9T40_011320</name>
</gene>
<dbReference type="SUPFAM" id="SSF55550">
    <property type="entry name" value="SH2 domain"/>
    <property type="match status" value="1"/>
</dbReference>
<dbReference type="PANTHER" id="PTHR15832">
    <property type="entry name" value="SHC (SRC HOMOLOGY DOMAIN C-TERMINAL) ADAPTOR HOMOLOG"/>
    <property type="match status" value="1"/>
</dbReference>
<dbReference type="PROSITE" id="PS50001">
    <property type="entry name" value="SH2"/>
    <property type="match status" value="1"/>
</dbReference>
<proteinExistence type="predicted"/>
<evidence type="ECO:0000256" key="1">
    <source>
        <dbReference type="PROSITE-ProRule" id="PRU00191"/>
    </source>
</evidence>
<organism evidence="4 5">
    <name type="scientific">Parthenolecanium corni</name>
    <dbReference type="NCBI Taxonomy" id="536013"/>
    <lineage>
        <taxon>Eukaryota</taxon>
        <taxon>Metazoa</taxon>
        <taxon>Ecdysozoa</taxon>
        <taxon>Arthropoda</taxon>
        <taxon>Hexapoda</taxon>
        <taxon>Insecta</taxon>
        <taxon>Pterygota</taxon>
        <taxon>Neoptera</taxon>
        <taxon>Paraneoptera</taxon>
        <taxon>Hemiptera</taxon>
        <taxon>Sternorrhyncha</taxon>
        <taxon>Coccoidea</taxon>
        <taxon>Coccidae</taxon>
        <taxon>Parthenolecanium</taxon>
    </lineage>
</organism>
<dbReference type="SMART" id="SM00252">
    <property type="entry name" value="SH2"/>
    <property type="match status" value="1"/>
</dbReference>
<feature type="region of interest" description="Disordered" evidence="2">
    <location>
        <begin position="27"/>
        <end position="54"/>
    </location>
</feature>
<dbReference type="Pfam" id="PF00017">
    <property type="entry name" value="SH2"/>
    <property type="match status" value="1"/>
</dbReference>
<feature type="compositionally biased region" description="Pro residues" evidence="2">
    <location>
        <begin position="177"/>
        <end position="190"/>
    </location>
</feature>
<evidence type="ECO:0000313" key="4">
    <source>
        <dbReference type="EMBL" id="KAK7574129.1"/>
    </source>
</evidence>